<feature type="signal peptide" evidence="1">
    <location>
        <begin position="1"/>
        <end position="24"/>
    </location>
</feature>
<gene>
    <name evidence="2" type="ORF">DOS84_15655</name>
</gene>
<evidence type="ECO:0008006" key="4">
    <source>
        <dbReference type="Google" id="ProtNLM"/>
    </source>
</evidence>
<comment type="caution">
    <text evidence="2">The sequence shown here is derived from an EMBL/GenBank/DDBJ whole genome shotgun (WGS) entry which is preliminary data.</text>
</comment>
<reference evidence="2 3" key="1">
    <citation type="submission" date="2018-06" db="EMBL/GenBank/DDBJ databases">
        <title>Flavobacterium sp IMCC34762, genome.</title>
        <authorList>
            <person name="Joung Y."/>
            <person name="Cho J."/>
            <person name="Song J."/>
        </authorList>
    </citation>
    <scope>NUCLEOTIDE SEQUENCE [LARGE SCALE GENOMIC DNA]</scope>
    <source>
        <strain evidence="2 3">IMCC34762</strain>
    </source>
</reference>
<evidence type="ECO:0000313" key="3">
    <source>
        <dbReference type="Proteomes" id="UP000249177"/>
    </source>
</evidence>
<dbReference type="PROSITE" id="PS51257">
    <property type="entry name" value="PROKAR_LIPOPROTEIN"/>
    <property type="match status" value="1"/>
</dbReference>
<accession>A0A2W7U5M6</accession>
<name>A0A2W7U5M6_9FLAO</name>
<feature type="chain" id="PRO_5016012288" description="DUF5017 domain-containing protein" evidence="1">
    <location>
        <begin position="25"/>
        <end position="420"/>
    </location>
</feature>
<organism evidence="2 3">
    <name type="scientific">Flavobacterium aquariorum</name>
    <dbReference type="NCBI Taxonomy" id="2217670"/>
    <lineage>
        <taxon>Bacteria</taxon>
        <taxon>Pseudomonadati</taxon>
        <taxon>Bacteroidota</taxon>
        <taxon>Flavobacteriia</taxon>
        <taxon>Flavobacteriales</taxon>
        <taxon>Flavobacteriaceae</taxon>
        <taxon>Flavobacterium</taxon>
    </lineage>
</organism>
<keyword evidence="3" id="KW-1185">Reference proteome</keyword>
<protein>
    <recommendedName>
        <fullName evidence="4">DUF5017 domain-containing protein</fullName>
    </recommendedName>
</protein>
<dbReference type="AlphaFoldDB" id="A0A2W7U5M6"/>
<evidence type="ECO:0000256" key="1">
    <source>
        <dbReference type="SAM" id="SignalP"/>
    </source>
</evidence>
<keyword evidence="1" id="KW-0732">Signal</keyword>
<evidence type="ECO:0000313" key="2">
    <source>
        <dbReference type="EMBL" id="PZX92549.1"/>
    </source>
</evidence>
<dbReference type="Proteomes" id="UP000249177">
    <property type="component" value="Unassembled WGS sequence"/>
</dbReference>
<sequence length="420" mass="44658">MKNMKKYIKQIVALALIVSFASCSPDDEKVDMLSAGGSAVAPTSISRLDTNVPLTVKIKLKEGVTVTKVEIYRNIAANSTAAIVLGDKVSDATIVTVDNTNTTATYSSSTLGSFDIFPVTGTDGKVTLTGKTGTFPLAIKSTFSDGTVTTTPYVQTVAKGIVWKDADGVTTSTSGVSSFKLNDPTPVEIRYAVVKKPATTIASVTGEWSKDDVTYAALPGTFSTTKQTIDIAAIPYSTYGSLAAGDVIYYKFTVTSSTGQKDAIKTKVTIADQVFGGSSTGSLSQDSSMNQFSFATAKTYASDSTEGEIVFNPEFGFAKAGETRIEFVENSGLSYDDANLFDAETAFNAGTPVTTLTEELFIDSVVLYKVTRNVNLGTKDEPDFQDVTYYGLLKVTDLSLSSSALIQGFKFVYKEGELVQ</sequence>
<proteinExistence type="predicted"/>
<dbReference type="EMBL" id="QKXH01000010">
    <property type="protein sequence ID" value="PZX92549.1"/>
    <property type="molecule type" value="Genomic_DNA"/>
</dbReference>